<evidence type="ECO:0000313" key="2">
    <source>
        <dbReference type="Proteomes" id="UP000652761"/>
    </source>
</evidence>
<proteinExistence type="predicted"/>
<comment type="caution">
    <text evidence="1">The sequence shown here is derived from an EMBL/GenBank/DDBJ whole genome shotgun (WGS) entry which is preliminary data.</text>
</comment>
<reference evidence="1" key="1">
    <citation type="submission" date="2017-07" db="EMBL/GenBank/DDBJ databases">
        <title>Taro Niue Genome Assembly and Annotation.</title>
        <authorList>
            <person name="Atibalentja N."/>
            <person name="Keating K."/>
            <person name="Fields C.J."/>
        </authorList>
    </citation>
    <scope>NUCLEOTIDE SEQUENCE</scope>
    <source>
        <strain evidence="1">Niue_2</strain>
        <tissue evidence="1">Leaf</tissue>
    </source>
</reference>
<dbReference type="PANTHER" id="PTHR33157">
    <property type="entry name" value="AUTONOMOUS TRANSPOSABLE ELEMENT EN-1 MOSAIC PROTEIN-RELATED"/>
    <property type="match status" value="1"/>
</dbReference>
<dbReference type="InterPro" id="IPR004252">
    <property type="entry name" value="Probable_transposase_24"/>
</dbReference>
<dbReference type="OrthoDB" id="629495at2759"/>
<protein>
    <submittedName>
        <fullName evidence="1">Uncharacterized protein</fullName>
    </submittedName>
</protein>
<dbReference type="InterPro" id="IPR039266">
    <property type="entry name" value="EN-1/SPM"/>
</dbReference>
<organism evidence="1 2">
    <name type="scientific">Colocasia esculenta</name>
    <name type="common">Wild taro</name>
    <name type="synonym">Arum esculentum</name>
    <dbReference type="NCBI Taxonomy" id="4460"/>
    <lineage>
        <taxon>Eukaryota</taxon>
        <taxon>Viridiplantae</taxon>
        <taxon>Streptophyta</taxon>
        <taxon>Embryophyta</taxon>
        <taxon>Tracheophyta</taxon>
        <taxon>Spermatophyta</taxon>
        <taxon>Magnoliopsida</taxon>
        <taxon>Liliopsida</taxon>
        <taxon>Araceae</taxon>
        <taxon>Aroideae</taxon>
        <taxon>Colocasieae</taxon>
        <taxon>Colocasia</taxon>
    </lineage>
</organism>
<dbReference type="Proteomes" id="UP000652761">
    <property type="component" value="Unassembled WGS sequence"/>
</dbReference>
<accession>A0A843VV55</accession>
<keyword evidence="2" id="KW-1185">Reference proteome</keyword>
<dbReference type="AlphaFoldDB" id="A0A843VV55"/>
<gene>
    <name evidence="1" type="ORF">Taro_029534</name>
</gene>
<sequence>MLFSIFVQVQCQRMLLVCRRGRQFLREHSTGGVDQMLHNFSDKIEPAQASQFITRTLQAHFPGPIHRFNDFPMEVQEQLYQMFMSNHRFTRRLDEVRSRFAWTMTARSNFKHLMYNARKNAEKVSQSVDPTLWRERALSWMRGDYWETLCNICAAERWQQTSTIMKVNRAANPEANMHTGGSISFATHQSRLGKELKRPPTFSEVFDRTHKKKGTDQYISYRAREVAESYSQQMIEKYAGEDEQPRLDPEVWVAASGAPKKGHVYGFGHSIDTSLVLSGGSSSASQTSAFNAGVGTPGTSPNDMMGFIANTISGLESRLADSMETRLAQMQMQVTDALQAQLSQTLSQVISQTFSQVSIPPPQAAPSTSAHAPHVSKFILFYFFLF</sequence>
<dbReference type="GO" id="GO:0032196">
    <property type="term" value="P:transposition"/>
    <property type="evidence" value="ECO:0007669"/>
    <property type="project" value="InterPro"/>
</dbReference>
<dbReference type="EMBL" id="NMUH01001967">
    <property type="protein sequence ID" value="MQL96854.1"/>
    <property type="molecule type" value="Genomic_DNA"/>
</dbReference>
<name>A0A843VV55_COLES</name>
<dbReference type="PANTHER" id="PTHR33157:SF12">
    <property type="entry name" value="TRANSPOSASE TNP1_EN_SPM-LIKE DOMAIN-CONTAINING PROTEIN"/>
    <property type="match status" value="1"/>
</dbReference>
<dbReference type="Pfam" id="PF03004">
    <property type="entry name" value="Transposase_24"/>
    <property type="match status" value="1"/>
</dbReference>
<evidence type="ECO:0000313" key="1">
    <source>
        <dbReference type="EMBL" id="MQL96854.1"/>
    </source>
</evidence>